<name>A0A8T3B4U6_DENNO</name>
<protein>
    <submittedName>
        <fullName evidence="2">Uncharacterized protein</fullName>
    </submittedName>
</protein>
<evidence type="ECO:0000313" key="2">
    <source>
        <dbReference type="EMBL" id="KAI0504500.1"/>
    </source>
</evidence>
<evidence type="ECO:0000313" key="3">
    <source>
        <dbReference type="Proteomes" id="UP000829196"/>
    </source>
</evidence>
<dbReference type="EMBL" id="JAGYWB010000011">
    <property type="protein sequence ID" value="KAI0504500.1"/>
    <property type="molecule type" value="Genomic_DNA"/>
</dbReference>
<evidence type="ECO:0000256" key="1">
    <source>
        <dbReference type="SAM" id="MobiDB-lite"/>
    </source>
</evidence>
<proteinExistence type="predicted"/>
<gene>
    <name evidence="2" type="ORF">KFK09_015452</name>
</gene>
<feature type="compositionally biased region" description="Basic and acidic residues" evidence="1">
    <location>
        <begin position="26"/>
        <end position="35"/>
    </location>
</feature>
<organism evidence="2 3">
    <name type="scientific">Dendrobium nobile</name>
    <name type="common">Orchid</name>
    <dbReference type="NCBI Taxonomy" id="94219"/>
    <lineage>
        <taxon>Eukaryota</taxon>
        <taxon>Viridiplantae</taxon>
        <taxon>Streptophyta</taxon>
        <taxon>Embryophyta</taxon>
        <taxon>Tracheophyta</taxon>
        <taxon>Spermatophyta</taxon>
        <taxon>Magnoliopsida</taxon>
        <taxon>Liliopsida</taxon>
        <taxon>Asparagales</taxon>
        <taxon>Orchidaceae</taxon>
        <taxon>Epidendroideae</taxon>
        <taxon>Malaxideae</taxon>
        <taxon>Dendrobiinae</taxon>
        <taxon>Dendrobium</taxon>
    </lineage>
</organism>
<dbReference type="AlphaFoldDB" id="A0A8T3B4U6"/>
<reference evidence="2" key="1">
    <citation type="journal article" date="2022" name="Front. Genet.">
        <title>Chromosome-Scale Assembly of the Dendrobium nobile Genome Provides Insights Into the Molecular Mechanism of the Biosynthesis of the Medicinal Active Ingredient of Dendrobium.</title>
        <authorList>
            <person name="Xu Q."/>
            <person name="Niu S.-C."/>
            <person name="Li K.-L."/>
            <person name="Zheng P.-J."/>
            <person name="Zhang X.-J."/>
            <person name="Jia Y."/>
            <person name="Liu Y."/>
            <person name="Niu Y.-X."/>
            <person name="Yu L.-H."/>
            <person name="Chen D.-F."/>
            <person name="Zhang G.-Q."/>
        </authorList>
    </citation>
    <scope>NUCLEOTIDE SEQUENCE</scope>
    <source>
        <tissue evidence="2">Leaf</tissue>
    </source>
</reference>
<keyword evidence="3" id="KW-1185">Reference proteome</keyword>
<feature type="region of interest" description="Disordered" evidence="1">
    <location>
        <begin position="26"/>
        <end position="59"/>
    </location>
</feature>
<comment type="caution">
    <text evidence="2">The sequence shown here is derived from an EMBL/GenBank/DDBJ whole genome shotgun (WGS) entry which is preliminary data.</text>
</comment>
<accession>A0A8T3B4U6</accession>
<dbReference type="Proteomes" id="UP000829196">
    <property type="component" value="Unassembled WGS sequence"/>
</dbReference>
<sequence length="59" mass="6890">MKCKIFELHHHLNARLLQQNGSLLDRSSRSTWDRPKRNRCGSSASPIRAEHTTKHRRAV</sequence>